<dbReference type="InterPro" id="IPR013087">
    <property type="entry name" value="Znf_C2H2_type"/>
</dbReference>
<dbReference type="PANTHER" id="PTHR46179">
    <property type="entry name" value="ZINC FINGER PROTEIN"/>
    <property type="match status" value="1"/>
</dbReference>
<dbReference type="Gene3D" id="3.30.160.60">
    <property type="entry name" value="Classic Zinc Finger"/>
    <property type="match status" value="2"/>
</dbReference>
<sequence>MDNIGMDMDITPFTSYSIAAHRPGVHDTVRNVQILQNMRIPQPMVQNTAQYAVSQSMMEKFIHDNEESWNPLRGRQPAGLPRAHGLQSDYVPYSETTVPSESGALLSDSGYGSIVGLAKQSVGNPSIYDDMDHNTDTQSINRTFSELQLPDSVPSRNNPHQGKPWNTHGAATNPENNSLFCTHCQSHVKTKSELNKHIHRHTKPFKCDEAGCARKDGFISKADLNRHKQSVHKANGIKYRCNIDQCSKKIKDWPRADNFRQHLERMHNVKIGLDDLESFISRPPISEGFPSFVPTEATAMQLDIATQSQSYPQRSPAGLDRSQPCHLTSEEGLFKESGLDQVIRLSHLQGHSSLLDELDLSDNSSENASRAQEMSHLFPRFSDSESHLRGASSSSPREPSARNPAYPISDTLSHLELGSTISGDHLEDEDARSESPEPASNDGSVYDQEDDRPQDDKLELADGLDSMTPDTPDQDAECEDHSPSQEENKFAGGFCDPRETLTPQTKIVESLNTPKADNGLSLPAVELTTGDSGNLDKDAAAYIQRLMAKGRLNDILREIGYQPPKEAESKPKRISTHSTAQAGNPQVSCGICFKLFNRPCELKKHLKRHNKPYRCTLDKCVKKFGSKNDWKRHENSQHFQLEYWRCDERLEDSPHGVCGKICHRRETINSHLEADHQVHDATEIERRSALCRVGRNGEDSFWCGLCERIIHLTERGGQAATERFDHIDDHINGRNNLPQKLMTDWADPDAGDSGADATSSSESREDSSLPSPSNSRLADQPAKSQKRRRNLEDNGSSPRAKRARATDPGDMVWYCKSVPTKRHLVERPSGLYGADMY</sequence>
<evidence type="ECO:0000256" key="5">
    <source>
        <dbReference type="ARBA" id="ARBA00023015"/>
    </source>
</evidence>
<feature type="region of interest" description="Disordered" evidence="9">
    <location>
        <begin position="149"/>
        <end position="168"/>
    </location>
</feature>
<feature type="region of interest" description="Disordered" evidence="9">
    <location>
        <begin position="306"/>
        <end position="325"/>
    </location>
</feature>
<feature type="region of interest" description="Disordered" evidence="9">
    <location>
        <begin position="426"/>
        <end position="497"/>
    </location>
</feature>
<proteinExistence type="predicted"/>
<keyword evidence="2" id="KW-0479">Metal-binding</keyword>
<feature type="region of interest" description="Disordered" evidence="9">
    <location>
        <begin position="380"/>
        <end position="408"/>
    </location>
</feature>
<evidence type="ECO:0000256" key="1">
    <source>
        <dbReference type="ARBA" id="ARBA00004123"/>
    </source>
</evidence>
<evidence type="ECO:0000256" key="8">
    <source>
        <dbReference type="PROSITE-ProRule" id="PRU00042"/>
    </source>
</evidence>
<keyword evidence="4" id="KW-0862">Zinc</keyword>
<keyword evidence="12" id="KW-1185">Reference proteome</keyword>
<reference evidence="11" key="2">
    <citation type="submission" date="2023-06" db="EMBL/GenBank/DDBJ databases">
        <authorList>
            <consortium name="Lawrence Berkeley National Laboratory"/>
            <person name="Haridas S."/>
            <person name="Hensen N."/>
            <person name="Bonometti L."/>
            <person name="Westerberg I."/>
            <person name="Brannstrom I.O."/>
            <person name="Guillou S."/>
            <person name="Cros-Aarteil S."/>
            <person name="Calhoun S."/>
            <person name="Kuo A."/>
            <person name="Mondo S."/>
            <person name="Pangilinan J."/>
            <person name="Riley R."/>
            <person name="Labutti K."/>
            <person name="Andreopoulos B."/>
            <person name="Lipzen A."/>
            <person name="Chen C."/>
            <person name="Yanf M."/>
            <person name="Daum C."/>
            <person name="Ng V."/>
            <person name="Clum A."/>
            <person name="Steindorff A."/>
            <person name="Ohm R."/>
            <person name="Martin F."/>
            <person name="Silar P."/>
            <person name="Natvig D."/>
            <person name="Lalanne C."/>
            <person name="Gautier V."/>
            <person name="Ament-Velasquez S.L."/>
            <person name="Kruys A."/>
            <person name="Hutchinson M.I."/>
            <person name="Powell A.J."/>
            <person name="Barry K."/>
            <person name="Miller A.N."/>
            <person name="Grigoriev I.V."/>
            <person name="Debuchy R."/>
            <person name="Gladieux P."/>
            <person name="Thoren M.H."/>
            <person name="Johannesson H."/>
        </authorList>
    </citation>
    <scope>NUCLEOTIDE SEQUENCE</scope>
    <source>
        <strain evidence="11">SMH4131-1</strain>
    </source>
</reference>
<gene>
    <name evidence="11" type="ORF">B0T19DRAFT_441753</name>
</gene>
<evidence type="ECO:0000256" key="3">
    <source>
        <dbReference type="ARBA" id="ARBA00022771"/>
    </source>
</evidence>
<comment type="subcellular location">
    <subcellularLocation>
        <location evidence="1">Nucleus</location>
    </subcellularLocation>
</comment>
<evidence type="ECO:0000313" key="11">
    <source>
        <dbReference type="EMBL" id="KAK3327811.1"/>
    </source>
</evidence>
<feature type="domain" description="C2H2-type" evidence="10">
    <location>
        <begin position="613"/>
        <end position="638"/>
    </location>
</feature>
<feature type="compositionally biased region" description="Low complexity" evidence="9">
    <location>
        <begin position="751"/>
        <end position="761"/>
    </location>
</feature>
<keyword evidence="6" id="KW-0804">Transcription</keyword>
<keyword evidence="7" id="KW-0539">Nucleus</keyword>
<feature type="region of interest" description="Disordered" evidence="9">
    <location>
        <begin position="563"/>
        <end position="583"/>
    </location>
</feature>
<evidence type="ECO:0000256" key="2">
    <source>
        <dbReference type="ARBA" id="ARBA00022723"/>
    </source>
</evidence>
<protein>
    <recommendedName>
        <fullName evidence="10">C2H2-type domain-containing protein</fullName>
    </recommendedName>
</protein>
<evidence type="ECO:0000256" key="4">
    <source>
        <dbReference type="ARBA" id="ARBA00022833"/>
    </source>
</evidence>
<feature type="compositionally biased region" description="Basic and acidic residues" evidence="9">
    <location>
        <begin position="479"/>
        <end position="489"/>
    </location>
</feature>
<feature type="compositionally biased region" description="Low complexity" evidence="9">
    <location>
        <begin position="768"/>
        <end position="777"/>
    </location>
</feature>
<accession>A0AAE0MCT0</accession>
<evidence type="ECO:0000256" key="7">
    <source>
        <dbReference type="ARBA" id="ARBA00023242"/>
    </source>
</evidence>
<dbReference type="InterPro" id="IPR036236">
    <property type="entry name" value="Znf_C2H2_sf"/>
</dbReference>
<evidence type="ECO:0000256" key="6">
    <source>
        <dbReference type="ARBA" id="ARBA00023163"/>
    </source>
</evidence>
<keyword evidence="5" id="KW-0805">Transcription regulation</keyword>
<feature type="compositionally biased region" description="Low complexity" evidence="9">
    <location>
        <begin position="389"/>
        <end position="405"/>
    </location>
</feature>
<feature type="domain" description="C2H2-type" evidence="10">
    <location>
        <begin position="587"/>
        <end position="614"/>
    </location>
</feature>
<comment type="caution">
    <text evidence="11">The sequence shown here is derived from an EMBL/GenBank/DDBJ whole genome shotgun (WGS) entry which is preliminary data.</text>
</comment>
<dbReference type="Proteomes" id="UP001286456">
    <property type="component" value="Unassembled WGS sequence"/>
</dbReference>
<keyword evidence="3 8" id="KW-0863">Zinc-finger</keyword>
<dbReference type="SMART" id="SM00355">
    <property type="entry name" value="ZnF_C2H2"/>
    <property type="match status" value="5"/>
</dbReference>
<name>A0AAE0MCT0_9PEZI</name>
<dbReference type="EMBL" id="JAUEPO010000003">
    <property type="protein sequence ID" value="KAK3327811.1"/>
    <property type="molecule type" value="Genomic_DNA"/>
</dbReference>
<evidence type="ECO:0000256" key="9">
    <source>
        <dbReference type="SAM" id="MobiDB-lite"/>
    </source>
</evidence>
<dbReference type="PROSITE" id="PS00028">
    <property type="entry name" value="ZINC_FINGER_C2H2_1"/>
    <property type="match status" value="3"/>
</dbReference>
<reference evidence="11" key="1">
    <citation type="journal article" date="2023" name="Mol. Phylogenet. Evol.">
        <title>Genome-scale phylogeny and comparative genomics of the fungal order Sordariales.</title>
        <authorList>
            <person name="Hensen N."/>
            <person name="Bonometti L."/>
            <person name="Westerberg I."/>
            <person name="Brannstrom I.O."/>
            <person name="Guillou S."/>
            <person name="Cros-Aarteil S."/>
            <person name="Calhoun S."/>
            <person name="Haridas S."/>
            <person name="Kuo A."/>
            <person name="Mondo S."/>
            <person name="Pangilinan J."/>
            <person name="Riley R."/>
            <person name="LaButti K."/>
            <person name="Andreopoulos B."/>
            <person name="Lipzen A."/>
            <person name="Chen C."/>
            <person name="Yan M."/>
            <person name="Daum C."/>
            <person name="Ng V."/>
            <person name="Clum A."/>
            <person name="Steindorff A."/>
            <person name="Ohm R.A."/>
            <person name="Martin F."/>
            <person name="Silar P."/>
            <person name="Natvig D.O."/>
            <person name="Lalanne C."/>
            <person name="Gautier V."/>
            <person name="Ament-Velasquez S.L."/>
            <person name="Kruys A."/>
            <person name="Hutchinson M.I."/>
            <person name="Powell A.J."/>
            <person name="Barry K."/>
            <person name="Miller A.N."/>
            <person name="Grigoriev I.V."/>
            <person name="Debuchy R."/>
            <person name="Gladieux P."/>
            <person name="Hiltunen Thoren M."/>
            <person name="Johannesson H."/>
        </authorList>
    </citation>
    <scope>NUCLEOTIDE SEQUENCE</scope>
    <source>
        <strain evidence="11">SMH4131-1</strain>
    </source>
</reference>
<evidence type="ECO:0000313" key="12">
    <source>
        <dbReference type="Proteomes" id="UP001286456"/>
    </source>
</evidence>
<dbReference type="GO" id="GO:0008270">
    <property type="term" value="F:zinc ion binding"/>
    <property type="evidence" value="ECO:0007669"/>
    <property type="project" value="UniProtKB-KW"/>
</dbReference>
<dbReference type="PANTHER" id="PTHR46179:SF13">
    <property type="entry name" value="C2H2-TYPE DOMAIN-CONTAINING PROTEIN"/>
    <property type="match status" value="1"/>
</dbReference>
<dbReference type="AlphaFoldDB" id="A0AAE0MCT0"/>
<dbReference type="SUPFAM" id="SSF57667">
    <property type="entry name" value="beta-beta-alpha zinc fingers"/>
    <property type="match status" value="1"/>
</dbReference>
<dbReference type="GO" id="GO:0005634">
    <property type="term" value="C:nucleus"/>
    <property type="evidence" value="ECO:0007669"/>
    <property type="project" value="UniProtKB-SubCell"/>
</dbReference>
<feature type="region of interest" description="Disordered" evidence="9">
    <location>
        <begin position="738"/>
        <end position="810"/>
    </location>
</feature>
<evidence type="ECO:0000259" key="10">
    <source>
        <dbReference type="PROSITE" id="PS50157"/>
    </source>
</evidence>
<organism evidence="11 12">
    <name type="scientific">Cercophora scortea</name>
    <dbReference type="NCBI Taxonomy" id="314031"/>
    <lineage>
        <taxon>Eukaryota</taxon>
        <taxon>Fungi</taxon>
        <taxon>Dikarya</taxon>
        <taxon>Ascomycota</taxon>
        <taxon>Pezizomycotina</taxon>
        <taxon>Sordariomycetes</taxon>
        <taxon>Sordariomycetidae</taxon>
        <taxon>Sordariales</taxon>
        <taxon>Lasiosphaeriaceae</taxon>
        <taxon>Cercophora</taxon>
    </lineage>
</organism>
<dbReference type="PROSITE" id="PS50157">
    <property type="entry name" value="ZINC_FINGER_C2H2_2"/>
    <property type="match status" value="2"/>
</dbReference>
<dbReference type="GO" id="GO:0006357">
    <property type="term" value="P:regulation of transcription by RNA polymerase II"/>
    <property type="evidence" value="ECO:0007669"/>
    <property type="project" value="TreeGrafter"/>
</dbReference>
<dbReference type="InterPro" id="IPR051061">
    <property type="entry name" value="Zinc_finger_trans_reg"/>
</dbReference>